<evidence type="ECO:0000313" key="8">
    <source>
        <dbReference type="EMBL" id="TCJ18257.1"/>
    </source>
</evidence>
<dbReference type="PANTHER" id="PTHR12934:SF11">
    <property type="entry name" value="LARGE RIBOSOMAL SUBUNIT PROTEIN UL15M"/>
    <property type="match status" value="1"/>
</dbReference>
<dbReference type="GO" id="GO:0003735">
    <property type="term" value="F:structural constituent of ribosome"/>
    <property type="evidence" value="ECO:0007669"/>
    <property type="project" value="InterPro"/>
</dbReference>
<gene>
    <name evidence="4" type="primary">rplO</name>
    <name evidence="8" type="ORF">E0L93_05810</name>
</gene>
<sequence length="153" mass="16747">MRLNELSPAPGSRRERKRVGRGSGSGYGKTAGRGTKGYKSRSGGQVDPTYEGGQLPLQRRLPRLKGVARGRHKPTHPTVYQPVNLSRLEEIGKDEIGVEDLREAGIIRKRETPVKILGDGEVSRALKVRAHAFSRTAREKIEAAGGTAEVLER</sequence>
<evidence type="ECO:0000259" key="7">
    <source>
        <dbReference type="Pfam" id="PF00828"/>
    </source>
</evidence>
<accession>A0A4R1BLQ3</accession>
<dbReference type="HAMAP" id="MF_01341">
    <property type="entry name" value="Ribosomal_uL15"/>
    <property type="match status" value="1"/>
</dbReference>
<dbReference type="GO" id="GO:0006412">
    <property type="term" value="P:translation"/>
    <property type="evidence" value="ECO:0007669"/>
    <property type="project" value="UniProtKB-UniRule"/>
</dbReference>
<name>A0A4R1BLQ3_9ACTN</name>
<dbReference type="RefSeq" id="WP_132689770.1">
    <property type="nucleotide sequence ID" value="NZ_SKBU01000012.1"/>
</dbReference>
<dbReference type="Gene3D" id="3.100.10.10">
    <property type="match status" value="1"/>
</dbReference>
<feature type="compositionally biased region" description="Gly residues" evidence="6">
    <location>
        <begin position="21"/>
        <end position="35"/>
    </location>
</feature>
<keyword evidence="4" id="KW-0694">RNA-binding</keyword>
<dbReference type="AlphaFoldDB" id="A0A4R1BLQ3"/>
<dbReference type="InterPro" id="IPR036227">
    <property type="entry name" value="Ribosomal_uL15/eL18_sf"/>
</dbReference>
<dbReference type="InterPro" id="IPR021131">
    <property type="entry name" value="Ribosomal_uL15/eL18"/>
</dbReference>
<proteinExistence type="inferred from homology"/>
<dbReference type="EMBL" id="SKBU01000012">
    <property type="protein sequence ID" value="TCJ18257.1"/>
    <property type="molecule type" value="Genomic_DNA"/>
</dbReference>
<dbReference type="NCBIfam" id="TIGR01071">
    <property type="entry name" value="rplO_bact"/>
    <property type="match status" value="1"/>
</dbReference>
<dbReference type="InterPro" id="IPR005749">
    <property type="entry name" value="Ribosomal_uL15_bac-type"/>
</dbReference>
<evidence type="ECO:0000313" key="9">
    <source>
        <dbReference type="Proteomes" id="UP000295244"/>
    </source>
</evidence>
<evidence type="ECO:0000256" key="5">
    <source>
        <dbReference type="RuleBase" id="RU003888"/>
    </source>
</evidence>
<comment type="function">
    <text evidence="4">Binds to the 23S rRNA.</text>
</comment>
<protein>
    <recommendedName>
        <fullName evidence="4">Large ribosomal subunit protein uL15</fullName>
    </recommendedName>
</protein>
<dbReference type="GO" id="GO:0019843">
    <property type="term" value="F:rRNA binding"/>
    <property type="evidence" value="ECO:0007669"/>
    <property type="project" value="UniProtKB-UniRule"/>
</dbReference>
<evidence type="ECO:0000256" key="4">
    <source>
        <dbReference type="HAMAP-Rule" id="MF_01341"/>
    </source>
</evidence>
<comment type="similarity">
    <text evidence="1 4 5">Belongs to the universal ribosomal protein uL15 family.</text>
</comment>
<reference evidence="8 9" key="1">
    <citation type="submission" date="2019-03" db="EMBL/GenBank/DDBJ databases">
        <title>Whole genome sequence of a novel Rubrobacter taiwanensis strain, isolated from Yellowstone National Park.</title>
        <authorList>
            <person name="Freed S."/>
            <person name="Ramaley R.F."/>
            <person name="Kyndt J.A."/>
        </authorList>
    </citation>
    <scope>NUCLEOTIDE SEQUENCE [LARGE SCALE GENOMIC DNA]</scope>
    <source>
        <strain evidence="8 9">Yellowstone</strain>
    </source>
</reference>
<comment type="subunit">
    <text evidence="4">Part of the 50S ribosomal subunit.</text>
</comment>
<dbReference type="SUPFAM" id="SSF52080">
    <property type="entry name" value="Ribosomal proteins L15p and L18e"/>
    <property type="match status" value="1"/>
</dbReference>
<evidence type="ECO:0000256" key="3">
    <source>
        <dbReference type="ARBA" id="ARBA00023274"/>
    </source>
</evidence>
<feature type="domain" description="Large ribosomal subunit protein uL15/eL18" evidence="7">
    <location>
        <begin position="82"/>
        <end position="149"/>
    </location>
</feature>
<dbReference type="InterPro" id="IPR030878">
    <property type="entry name" value="Ribosomal_uL15"/>
</dbReference>
<dbReference type="InterPro" id="IPR001196">
    <property type="entry name" value="Ribosomal_uL15_CS"/>
</dbReference>
<evidence type="ECO:0000256" key="6">
    <source>
        <dbReference type="SAM" id="MobiDB-lite"/>
    </source>
</evidence>
<dbReference type="OrthoDB" id="9810293at2"/>
<keyword evidence="9" id="KW-1185">Reference proteome</keyword>
<feature type="region of interest" description="Disordered" evidence="6">
    <location>
        <begin position="1"/>
        <end position="79"/>
    </location>
</feature>
<comment type="caution">
    <text evidence="8">The sequence shown here is derived from an EMBL/GenBank/DDBJ whole genome shotgun (WGS) entry which is preliminary data.</text>
</comment>
<dbReference type="PROSITE" id="PS00475">
    <property type="entry name" value="RIBOSOMAL_L15"/>
    <property type="match status" value="1"/>
</dbReference>
<dbReference type="GO" id="GO:0022625">
    <property type="term" value="C:cytosolic large ribosomal subunit"/>
    <property type="evidence" value="ECO:0007669"/>
    <property type="project" value="TreeGrafter"/>
</dbReference>
<evidence type="ECO:0000256" key="2">
    <source>
        <dbReference type="ARBA" id="ARBA00022980"/>
    </source>
</evidence>
<organism evidence="8 9">
    <name type="scientific">Rubrobacter taiwanensis</name>
    <dbReference type="NCBI Taxonomy" id="185139"/>
    <lineage>
        <taxon>Bacteria</taxon>
        <taxon>Bacillati</taxon>
        <taxon>Actinomycetota</taxon>
        <taxon>Rubrobacteria</taxon>
        <taxon>Rubrobacterales</taxon>
        <taxon>Rubrobacteraceae</taxon>
        <taxon>Rubrobacter</taxon>
    </lineage>
</organism>
<feature type="compositionally biased region" description="Basic residues" evidence="6">
    <location>
        <begin position="60"/>
        <end position="75"/>
    </location>
</feature>
<dbReference type="PANTHER" id="PTHR12934">
    <property type="entry name" value="50S RIBOSOMAL PROTEIN L15"/>
    <property type="match status" value="1"/>
</dbReference>
<keyword evidence="3 4" id="KW-0687">Ribonucleoprotein</keyword>
<dbReference type="Proteomes" id="UP000295244">
    <property type="component" value="Unassembled WGS sequence"/>
</dbReference>
<dbReference type="Pfam" id="PF00828">
    <property type="entry name" value="Ribosomal_L27A"/>
    <property type="match status" value="1"/>
</dbReference>
<keyword evidence="2 4" id="KW-0689">Ribosomal protein</keyword>
<keyword evidence="4" id="KW-0699">rRNA-binding</keyword>
<evidence type="ECO:0000256" key="1">
    <source>
        <dbReference type="ARBA" id="ARBA00007320"/>
    </source>
</evidence>